<accession>A0ABQ8X401</accession>
<comment type="caution">
    <text evidence="4">The sequence shown here is derived from an EMBL/GenBank/DDBJ whole genome shotgun (WGS) entry which is preliminary data.</text>
</comment>
<evidence type="ECO:0000256" key="1">
    <source>
        <dbReference type="RuleBase" id="RU410713"/>
    </source>
</evidence>
<evidence type="ECO:0000313" key="4">
    <source>
        <dbReference type="EMBL" id="KAJ6226742.1"/>
    </source>
</evidence>
<gene>
    <name evidence="4" type="ORF">M0813_10616</name>
</gene>
<dbReference type="PANTHER" id="PTHR12281">
    <property type="entry name" value="RP42 RELATED"/>
    <property type="match status" value="1"/>
</dbReference>
<feature type="compositionally biased region" description="Low complexity" evidence="2">
    <location>
        <begin position="41"/>
        <end position="50"/>
    </location>
</feature>
<dbReference type="PANTHER" id="PTHR12281:SF31">
    <property type="entry name" value="DCN1-LIKE PROTEIN 3"/>
    <property type="match status" value="1"/>
</dbReference>
<comment type="function">
    <text evidence="1">Neddylation of cullins play an essential role in the regulation of SCF-type complexes activity.</text>
</comment>
<evidence type="ECO:0000313" key="5">
    <source>
        <dbReference type="Proteomes" id="UP001150062"/>
    </source>
</evidence>
<dbReference type="EMBL" id="JAOAOG010000340">
    <property type="protein sequence ID" value="KAJ6226742.1"/>
    <property type="molecule type" value="Genomic_DNA"/>
</dbReference>
<organism evidence="4 5">
    <name type="scientific">Anaeramoeba flamelloides</name>
    <dbReference type="NCBI Taxonomy" id="1746091"/>
    <lineage>
        <taxon>Eukaryota</taxon>
        <taxon>Metamonada</taxon>
        <taxon>Anaeramoebidae</taxon>
        <taxon>Anaeramoeba</taxon>
    </lineage>
</organism>
<dbReference type="InterPro" id="IPR014764">
    <property type="entry name" value="DCN-prot"/>
</dbReference>
<dbReference type="Gene3D" id="1.10.238.200">
    <property type="entry name" value="Cullin, PONY binding domain"/>
    <property type="match status" value="1"/>
</dbReference>
<dbReference type="InterPro" id="IPR042460">
    <property type="entry name" value="DCN1-like_PONY"/>
</dbReference>
<proteinExistence type="predicted"/>
<keyword evidence="5" id="KW-1185">Reference proteome</keyword>
<name>A0ABQ8X401_9EUKA</name>
<evidence type="ECO:0000256" key="2">
    <source>
        <dbReference type="SAM" id="MobiDB-lite"/>
    </source>
</evidence>
<reference evidence="4" key="1">
    <citation type="submission" date="2022-08" db="EMBL/GenBank/DDBJ databases">
        <title>Novel sulfate-reducing endosymbionts in the free-living metamonad Anaeramoeba.</title>
        <authorList>
            <person name="Jerlstrom-Hultqvist J."/>
            <person name="Cepicka I."/>
            <person name="Gallot-Lavallee L."/>
            <person name="Salas-Leiva D."/>
            <person name="Curtis B.A."/>
            <person name="Zahonova K."/>
            <person name="Pipaliya S."/>
            <person name="Dacks J."/>
            <person name="Roger A.J."/>
        </authorList>
    </citation>
    <scope>NUCLEOTIDE SEQUENCE</scope>
    <source>
        <strain evidence="4">Schooner1</strain>
    </source>
</reference>
<dbReference type="Proteomes" id="UP001150062">
    <property type="component" value="Unassembled WGS sequence"/>
</dbReference>
<dbReference type="InterPro" id="IPR005176">
    <property type="entry name" value="PONY_dom"/>
</dbReference>
<dbReference type="Pfam" id="PF03556">
    <property type="entry name" value="Cullin_binding"/>
    <property type="match status" value="1"/>
</dbReference>
<protein>
    <recommendedName>
        <fullName evidence="1">Defective in cullin neddylation protein</fullName>
    </recommendedName>
</protein>
<sequence>MNLWIFVVILSKEIIFSPKQLFLLHHQQQEQEQNNKEQEQEQQQGKNWNNTKKKADKQNENDIQQFEDNGEEEEFRTMKTMVEELKKAIPVQLAIQLWKIVLPNRFTLLDEWVEFLSQKDNIKLSITRDTWKLLLDFALVIKPDLSNYDAMSAWPVLIDDFCEYVKENN</sequence>
<dbReference type="PROSITE" id="PS51229">
    <property type="entry name" value="DCUN1"/>
    <property type="match status" value="1"/>
</dbReference>
<feature type="domain" description="DCUN1" evidence="3">
    <location>
        <begin position="1"/>
        <end position="166"/>
    </location>
</feature>
<evidence type="ECO:0000259" key="3">
    <source>
        <dbReference type="PROSITE" id="PS51229"/>
    </source>
</evidence>
<feature type="region of interest" description="Disordered" evidence="2">
    <location>
        <begin position="32"/>
        <end position="71"/>
    </location>
</feature>